<evidence type="ECO:0000256" key="2">
    <source>
        <dbReference type="ARBA" id="ARBA00022692"/>
    </source>
</evidence>
<comment type="subcellular location">
    <subcellularLocation>
        <location evidence="1">Membrane</location>
        <topology evidence="1">Multi-pass membrane protein</topology>
    </subcellularLocation>
</comment>
<proteinExistence type="inferred from homology"/>
<evidence type="ECO:0000256" key="6">
    <source>
        <dbReference type="RuleBase" id="RU000477"/>
    </source>
</evidence>
<dbReference type="PANTHER" id="PTHR45724">
    <property type="entry name" value="AQUAPORIN NIP2-1"/>
    <property type="match status" value="1"/>
</dbReference>
<comment type="similarity">
    <text evidence="6">Belongs to the MIP/aquaporin (TC 1.A.8) family.</text>
</comment>
<dbReference type="OMA" id="WRRAPAY"/>
<evidence type="ECO:0000256" key="3">
    <source>
        <dbReference type="ARBA" id="ARBA00022737"/>
    </source>
</evidence>
<accession>K7VHT0</accession>
<organism evidence="7">
    <name type="scientific">Zea mays</name>
    <name type="common">Maize</name>
    <dbReference type="NCBI Taxonomy" id="4577"/>
    <lineage>
        <taxon>Eukaryota</taxon>
        <taxon>Viridiplantae</taxon>
        <taxon>Streptophyta</taxon>
        <taxon>Embryophyta</taxon>
        <taxon>Tracheophyta</taxon>
        <taxon>Spermatophyta</taxon>
        <taxon>Magnoliopsida</taxon>
        <taxon>Liliopsida</taxon>
        <taxon>Poales</taxon>
        <taxon>Poaceae</taxon>
        <taxon>PACMAD clade</taxon>
        <taxon>Panicoideae</taxon>
        <taxon>Andropogonodae</taxon>
        <taxon>Andropogoneae</taxon>
        <taxon>Tripsacinae</taxon>
        <taxon>Zea</taxon>
    </lineage>
</organism>
<dbReference type="eggNOG" id="KOG0223">
    <property type="taxonomic scope" value="Eukaryota"/>
</dbReference>
<keyword evidence="2 6" id="KW-0812">Transmembrane</keyword>
<dbReference type="PANTHER" id="PTHR45724:SF8">
    <property type="entry name" value="AQUAPORIN NIP1-4"/>
    <property type="match status" value="1"/>
</dbReference>
<keyword evidence="5" id="KW-0472">Membrane</keyword>
<dbReference type="InterPro" id="IPR034294">
    <property type="entry name" value="Aquaporin_transptr"/>
</dbReference>
<protein>
    <submittedName>
        <fullName evidence="7">Putative aquaporin NIP4-2</fullName>
    </submittedName>
</protein>
<dbReference type="HOGENOM" id="CLU_020019_3_1_1"/>
<keyword evidence="6" id="KW-0813">Transport</keyword>
<dbReference type="SUPFAM" id="SSF81338">
    <property type="entry name" value="Aquaporin-like"/>
    <property type="match status" value="1"/>
</dbReference>
<dbReference type="SMR" id="K7VHT0"/>
<reference evidence="7" key="1">
    <citation type="submission" date="2015-12" db="EMBL/GenBank/DDBJ databases">
        <title>Update maize B73 reference genome by single molecule sequencing technologies.</title>
        <authorList>
            <consortium name="Maize Genome Sequencing Project"/>
            <person name="Ware D."/>
        </authorList>
    </citation>
    <scope>NUCLEOTIDE SEQUENCE</scope>
    <source>
        <tissue evidence="7">Seedling</tissue>
    </source>
</reference>
<gene>
    <name evidence="7" type="ORF">ZEAMMB73_Zm00001d046303</name>
</gene>
<dbReference type="Gene3D" id="1.20.1080.10">
    <property type="entry name" value="Glycerol uptake facilitator protein"/>
    <property type="match status" value="1"/>
</dbReference>
<dbReference type="FunCoup" id="K7VHT0">
    <property type="interactions" value="30"/>
</dbReference>
<keyword evidence="4" id="KW-1133">Transmembrane helix</keyword>
<dbReference type="InterPro" id="IPR000425">
    <property type="entry name" value="MIP"/>
</dbReference>
<evidence type="ECO:0000313" key="7">
    <source>
        <dbReference type="EMBL" id="AQL04055.1"/>
    </source>
</evidence>
<dbReference type="PaxDb" id="4577-AC234180.1_FGP004"/>
<dbReference type="GO" id="GO:0016020">
    <property type="term" value="C:membrane"/>
    <property type="evidence" value="ECO:0007669"/>
    <property type="project" value="UniProtKB-SubCell"/>
</dbReference>
<evidence type="ECO:0000256" key="4">
    <source>
        <dbReference type="ARBA" id="ARBA00022989"/>
    </source>
</evidence>
<dbReference type="GO" id="GO:0015267">
    <property type="term" value="F:channel activity"/>
    <property type="evidence" value="ECO:0007669"/>
    <property type="project" value="InterPro"/>
</dbReference>
<dbReference type="Pfam" id="PF00230">
    <property type="entry name" value="MIP"/>
    <property type="match status" value="1"/>
</dbReference>
<sequence length="317" mass="34330">MARREDDSYTNASVFETSVEDGRKDKSESYAVDEPPQPVDDALCGMSTSVSFIQQLIAEFLATFFLIFAGCGVIAVNDKNGMATFPGIAVVWGMVVMAMIYAVGHVSGAHINPAVPAYMLVQTVAATMASLVLRLMFGRQHELASVTVPAPGGSIFQSLVLEFIITFYLMFVVMAVATDDRAVGQMAGLAVGGTIMLNALFAGSEVSRFFRSIAMGRPVSGASMNPARSIGPALVSNKFRALWVYIFGPFAGAAAGAWAYNLIRHTDKTLAEEHEPNVWENLKETNVAKMLDVYGIIFLEHEPNVWKKLNETDVINP</sequence>
<name>K7VHT0_MAIZE</name>
<keyword evidence="3" id="KW-0677">Repeat</keyword>
<dbReference type="InterPro" id="IPR023271">
    <property type="entry name" value="Aquaporin-like"/>
</dbReference>
<dbReference type="STRING" id="4577.K7VHT0"/>
<dbReference type="AlphaFoldDB" id="K7VHT0"/>
<evidence type="ECO:0000256" key="1">
    <source>
        <dbReference type="ARBA" id="ARBA00004141"/>
    </source>
</evidence>
<dbReference type="PRINTS" id="PR00783">
    <property type="entry name" value="MINTRINSICP"/>
</dbReference>
<evidence type="ECO:0000256" key="5">
    <source>
        <dbReference type="ARBA" id="ARBA00023136"/>
    </source>
</evidence>
<dbReference type="EMBL" id="CM000785">
    <property type="protein sequence ID" value="AQL04055.1"/>
    <property type="molecule type" value="Genomic_DNA"/>
</dbReference>
<dbReference type="InParanoid" id="K7VHT0"/>